<organism evidence="8">
    <name type="scientific">candidate division CPR1 bacterium ADurb.Bin160</name>
    <dbReference type="NCBI Taxonomy" id="1852826"/>
    <lineage>
        <taxon>Bacteria</taxon>
        <taxon>candidate division CPR1</taxon>
    </lineage>
</organism>
<accession>A0A1V5ZLX0</accession>
<dbReference type="InterPro" id="IPR002205">
    <property type="entry name" value="Topo_IIA_dom_A"/>
</dbReference>
<dbReference type="Proteomes" id="UP000485621">
    <property type="component" value="Unassembled WGS sequence"/>
</dbReference>
<dbReference type="InterPro" id="IPR013760">
    <property type="entry name" value="Topo_IIA-like_dom_sf"/>
</dbReference>
<evidence type="ECO:0000259" key="7">
    <source>
        <dbReference type="PROSITE" id="PS52040"/>
    </source>
</evidence>
<dbReference type="InterPro" id="IPR050220">
    <property type="entry name" value="Type_II_DNA_Topoisomerases"/>
</dbReference>
<comment type="caution">
    <text evidence="6">Lacks conserved residue(s) required for the propagation of feature annotation.</text>
</comment>
<dbReference type="Gene3D" id="3.90.199.10">
    <property type="entry name" value="Topoisomerase II, domain 5"/>
    <property type="match status" value="1"/>
</dbReference>
<evidence type="ECO:0000256" key="4">
    <source>
        <dbReference type="ARBA" id="ARBA00023125"/>
    </source>
</evidence>
<dbReference type="GO" id="GO:0006265">
    <property type="term" value="P:DNA topological change"/>
    <property type="evidence" value="ECO:0007669"/>
    <property type="project" value="InterPro"/>
</dbReference>
<dbReference type="GO" id="GO:0005737">
    <property type="term" value="C:cytoplasm"/>
    <property type="evidence" value="ECO:0007669"/>
    <property type="project" value="TreeGrafter"/>
</dbReference>
<evidence type="ECO:0000256" key="1">
    <source>
        <dbReference type="ARBA" id="ARBA00000185"/>
    </source>
</evidence>
<gene>
    <name evidence="8" type="primary">gyrA_2</name>
    <name evidence="8" type="ORF">BWY04_00926</name>
</gene>
<comment type="similarity">
    <text evidence="2">Belongs to the type II topoisomerase GyrA/ParC subunit family.</text>
</comment>
<dbReference type="EC" id="5.99.1.3" evidence="8"/>
<keyword evidence="5 8" id="KW-0413">Isomerase</keyword>
<feature type="domain" description="Topo IIA-type catalytic" evidence="7">
    <location>
        <begin position="27"/>
        <end position="63"/>
    </location>
</feature>
<dbReference type="EMBL" id="MWDB01000020">
    <property type="protein sequence ID" value="OQB41247.1"/>
    <property type="molecule type" value="Genomic_DNA"/>
</dbReference>
<dbReference type="PANTHER" id="PTHR43493:SF5">
    <property type="entry name" value="DNA GYRASE SUBUNIT A, CHLOROPLASTIC_MITOCHONDRIAL"/>
    <property type="match status" value="1"/>
</dbReference>
<dbReference type="PROSITE" id="PS52040">
    <property type="entry name" value="TOPO_IIA"/>
    <property type="match status" value="1"/>
</dbReference>
<dbReference type="GO" id="GO:0009330">
    <property type="term" value="C:DNA topoisomerase type II (double strand cut, ATP-hydrolyzing) complex"/>
    <property type="evidence" value="ECO:0007669"/>
    <property type="project" value="TreeGrafter"/>
</dbReference>
<dbReference type="GO" id="GO:0005524">
    <property type="term" value="F:ATP binding"/>
    <property type="evidence" value="ECO:0007669"/>
    <property type="project" value="InterPro"/>
</dbReference>
<dbReference type="SUPFAM" id="SSF56719">
    <property type="entry name" value="Type II DNA topoisomerase"/>
    <property type="match status" value="1"/>
</dbReference>
<dbReference type="InterPro" id="IPR013758">
    <property type="entry name" value="Topo_IIA_A/C_ab"/>
</dbReference>
<reference evidence="8" key="1">
    <citation type="submission" date="2017-02" db="EMBL/GenBank/DDBJ databases">
        <title>Delving into the versatile metabolic prowess of the omnipresent phylum Bacteroidetes.</title>
        <authorList>
            <person name="Nobu M.K."/>
            <person name="Mei R."/>
            <person name="Narihiro T."/>
            <person name="Kuroda K."/>
            <person name="Liu W.-T."/>
        </authorList>
    </citation>
    <scope>NUCLEOTIDE SEQUENCE</scope>
    <source>
        <strain evidence="8">ADurb.Bin160</strain>
    </source>
</reference>
<evidence type="ECO:0000256" key="5">
    <source>
        <dbReference type="ARBA" id="ARBA00023235"/>
    </source>
</evidence>
<protein>
    <submittedName>
        <fullName evidence="8">DNA gyrase subunit A</fullName>
        <ecNumber evidence="8">5.99.1.3</ecNumber>
    </submittedName>
</protein>
<dbReference type="PANTHER" id="PTHR43493">
    <property type="entry name" value="DNA GYRASE/TOPOISOMERASE SUBUNIT A"/>
    <property type="match status" value="1"/>
</dbReference>
<dbReference type="GO" id="GO:0003918">
    <property type="term" value="F:DNA topoisomerase type II (double strand cut, ATP-hydrolyzing) activity"/>
    <property type="evidence" value="ECO:0007669"/>
    <property type="project" value="UniProtKB-EC"/>
</dbReference>
<name>A0A1V5ZLX0_9BACT</name>
<dbReference type="GO" id="GO:0003677">
    <property type="term" value="F:DNA binding"/>
    <property type="evidence" value="ECO:0007669"/>
    <property type="project" value="UniProtKB-UniRule"/>
</dbReference>
<sequence length="63" mass="7433">MVPYPLEKDLTQSYIDYAMSVIISRALPDTRDGCKPVIRRILYGMYDMKMFYNTKHKKSARIV</sequence>
<dbReference type="Pfam" id="PF00521">
    <property type="entry name" value="DNA_topoisoIV"/>
    <property type="match status" value="1"/>
</dbReference>
<dbReference type="AlphaFoldDB" id="A0A1V5ZLX0"/>
<comment type="caution">
    <text evidence="8">The sequence shown here is derived from an EMBL/GenBank/DDBJ whole genome shotgun (WGS) entry which is preliminary data.</text>
</comment>
<comment type="catalytic activity">
    <reaction evidence="1">
        <text>ATP-dependent breakage, passage and rejoining of double-stranded DNA.</text>
        <dbReference type="EC" id="5.6.2.2"/>
    </reaction>
</comment>
<keyword evidence="4 6" id="KW-0238">DNA-binding</keyword>
<keyword evidence="3" id="KW-0799">Topoisomerase</keyword>
<evidence type="ECO:0000256" key="6">
    <source>
        <dbReference type="PROSITE-ProRule" id="PRU01384"/>
    </source>
</evidence>
<proteinExistence type="inferred from homology"/>
<evidence type="ECO:0000256" key="3">
    <source>
        <dbReference type="ARBA" id="ARBA00023029"/>
    </source>
</evidence>
<evidence type="ECO:0000256" key="2">
    <source>
        <dbReference type="ARBA" id="ARBA00008263"/>
    </source>
</evidence>
<evidence type="ECO:0000313" key="8">
    <source>
        <dbReference type="EMBL" id="OQB41247.1"/>
    </source>
</evidence>